<dbReference type="InterPro" id="IPR015943">
    <property type="entry name" value="WD40/YVTN_repeat-like_dom_sf"/>
</dbReference>
<dbReference type="GO" id="GO:0016853">
    <property type="term" value="F:isomerase activity"/>
    <property type="evidence" value="ECO:0007669"/>
    <property type="project" value="UniProtKB-KW"/>
</dbReference>
<dbReference type="InterPro" id="IPR011045">
    <property type="entry name" value="N2O_reductase_N"/>
</dbReference>
<dbReference type="KEGG" id="psco:LY89DRAFT_779498"/>
<dbReference type="GeneID" id="28832024"/>
<keyword evidence="1" id="KW-0732">Signal</keyword>
<keyword evidence="3" id="KW-1185">Reference proteome</keyword>
<sequence>MILSMASWIATAGYITATAALSAPLCQSVAPNQTVLNVQTANVSVPEYPFGVIYARPDVAFVSVVGNVTVLNTTTFTPTVIRHIPMPTPFYQKIDSVNGFAISHDKKTVYVAVGTGAVAIDVEKAISGEDAIAGTMGGNTGATAIETTVSHDDEYVFVSIEDGNNVTELLGTIESFHVKRASNGSISSTYVGYIALGHEVVGSALSHDGSKLFVTSESAATGGSGTLSVLDVATLKTNPSQALLVTVDAGCGPVRVRPSPDGKHVWVNARESNMLLAFDTGKLYRNSSDSLVASVQVGTSPVSFVFVNHGRHIVTADSNRFGYSNATSGLTVVDVNAALNGKQGFPRIPTGIFPREVSLNPNGKTLLVTDYGSNVVEAVNVTQLSSL</sequence>
<organism evidence="2 3">
    <name type="scientific">Mollisia scopiformis</name>
    <name type="common">Conifer needle endophyte fungus</name>
    <name type="synonym">Phialocephala scopiformis</name>
    <dbReference type="NCBI Taxonomy" id="149040"/>
    <lineage>
        <taxon>Eukaryota</taxon>
        <taxon>Fungi</taxon>
        <taxon>Dikarya</taxon>
        <taxon>Ascomycota</taxon>
        <taxon>Pezizomycotina</taxon>
        <taxon>Leotiomycetes</taxon>
        <taxon>Helotiales</taxon>
        <taxon>Mollisiaceae</taxon>
        <taxon>Mollisia</taxon>
    </lineage>
</organism>
<dbReference type="PANTHER" id="PTHR47197">
    <property type="entry name" value="PROTEIN NIRF"/>
    <property type="match status" value="1"/>
</dbReference>
<dbReference type="SUPFAM" id="SSF51004">
    <property type="entry name" value="C-terminal (heme d1) domain of cytochrome cd1-nitrite reductase"/>
    <property type="match status" value="1"/>
</dbReference>
<dbReference type="InterPro" id="IPR011048">
    <property type="entry name" value="Haem_d1_sf"/>
</dbReference>
<dbReference type="EMBL" id="KQ947409">
    <property type="protein sequence ID" value="KUJ20801.1"/>
    <property type="molecule type" value="Genomic_DNA"/>
</dbReference>
<dbReference type="PANTHER" id="PTHR47197:SF3">
    <property type="entry name" value="DIHYDRO-HEME D1 DEHYDROGENASE"/>
    <property type="match status" value="1"/>
</dbReference>
<gene>
    <name evidence="2" type="ORF">LY89DRAFT_779498</name>
</gene>
<accession>A0A194XKZ3</accession>
<protein>
    <submittedName>
        <fullName evidence="2">Putative isomerase YbhE</fullName>
    </submittedName>
</protein>
<dbReference type="Gene3D" id="2.130.10.10">
    <property type="entry name" value="YVTN repeat-like/Quinoprotein amine dehydrogenase"/>
    <property type="match status" value="1"/>
</dbReference>
<feature type="signal peptide" evidence="1">
    <location>
        <begin position="1"/>
        <end position="20"/>
    </location>
</feature>
<dbReference type="OrthoDB" id="5340947at2759"/>
<dbReference type="RefSeq" id="XP_018075156.1">
    <property type="nucleotide sequence ID" value="XM_018222298.1"/>
</dbReference>
<dbReference type="SUPFAM" id="SSF50974">
    <property type="entry name" value="Nitrous oxide reductase, N-terminal domain"/>
    <property type="match status" value="1"/>
</dbReference>
<evidence type="ECO:0000313" key="3">
    <source>
        <dbReference type="Proteomes" id="UP000070700"/>
    </source>
</evidence>
<dbReference type="AlphaFoldDB" id="A0A194XKZ3"/>
<evidence type="ECO:0000313" key="2">
    <source>
        <dbReference type="EMBL" id="KUJ20801.1"/>
    </source>
</evidence>
<reference evidence="2 3" key="1">
    <citation type="submission" date="2015-10" db="EMBL/GenBank/DDBJ databases">
        <title>Full genome of DAOMC 229536 Phialocephala scopiformis, a fungal endophyte of spruce producing the potent anti-insectan compound rugulosin.</title>
        <authorList>
            <consortium name="DOE Joint Genome Institute"/>
            <person name="Walker A.K."/>
            <person name="Frasz S.L."/>
            <person name="Seifert K.A."/>
            <person name="Miller J.D."/>
            <person name="Mondo S.J."/>
            <person name="Labutti K."/>
            <person name="Lipzen A."/>
            <person name="Dockter R."/>
            <person name="Kennedy M."/>
            <person name="Grigoriev I.V."/>
            <person name="Spatafora J.W."/>
        </authorList>
    </citation>
    <scope>NUCLEOTIDE SEQUENCE [LARGE SCALE GENOMIC DNA]</scope>
    <source>
        <strain evidence="2 3">CBS 120377</strain>
    </source>
</reference>
<name>A0A194XKZ3_MOLSC</name>
<feature type="chain" id="PRO_5008268366" evidence="1">
    <location>
        <begin position="21"/>
        <end position="387"/>
    </location>
</feature>
<proteinExistence type="predicted"/>
<evidence type="ECO:0000256" key="1">
    <source>
        <dbReference type="SAM" id="SignalP"/>
    </source>
</evidence>
<keyword evidence="2" id="KW-0413">Isomerase</keyword>
<dbReference type="InterPro" id="IPR051200">
    <property type="entry name" value="Host-pathogen_enzymatic-act"/>
</dbReference>
<dbReference type="Proteomes" id="UP000070700">
    <property type="component" value="Unassembled WGS sequence"/>
</dbReference>
<dbReference type="InParanoid" id="A0A194XKZ3"/>